<proteinExistence type="inferred from homology"/>
<dbReference type="AlphaFoldDB" id="A0AAV2RTG3"/>
<reference evidence="4 5" key="1">
    <citation type="submission" date="2024-05" db="EMBL/GenBank/DDBJ databases">
        <authorList>
            <person name="Wallberg A."/>
        </authorList>
    </citation>
    <scope>NUCLEOTIDE SEQUENCE [LARGE SCALE GENOMIC DNA]</scope>
</reference>
<protein>
    <recommendedName>
        <fullName evidence="3">GH16 domain-containing protein</fullName>
    </recommendedName>
</protein>
<dbReference type="InterPro" id="IPR013320">
    <property type="entry name" value="ConA-like_dom_sf"/>
</dbReference>
<evidence type="ECO:0000256" key="2">
    <source>
        <dbReference type="SAM" id="SignalP"/>
    </source>
</evidence>
<dbReference type="Gene3D" id="2.60.120.200">
    <property type="match status" value="1"/>
</dbReference>
<name>A0AAV2RTG3_MEGNR</name>
<feature type="signal peptide" evidence="2">
    <location>
        <begin position="1"/>
        <end position="15"/>
    </location>
</feature>
<evidence type="ECO:0000256" key="1">
    <source>
        <dbReference type="ARBA" id="ARBA00006865"/>
    </source>
</evidence>
<dbReference type="Proteomes" id="UP001497623">
    <property type="component" value="Unassembled WGS sequence"/>
</dbReference>
<dbReference type="SUPFAM" id="SSF49899">
    <property type="entry name" value="Concanavalin A-like lectins/glucanases"/>
    <property type="match status" value="1"/>
</dbReference>
<accession>A0AAV2RTG3</accession>
<gene>
    <name evidence="4" type="ORF">MNOR_LOCUS28492</name>
</gene>
<sequence length="369" mass="41929">MRALLVLALVALSNAADIVDPKDCVSFPCLIFNDEFDFLDMDVWEHELTMGGGGNWEFEMYVNNRSISYTRDSSLFIRPDLVANWKGEEFLTTGHMDMWGAAGRGDVCTGNAYWGCDRVGTGSNPINPIMSARLRTEGAFSTKYGRIEVRARMPKGEWLWPAVWTLPENWPYGTWPASGEIDIIESRGNADYGDIGHQHAGSTLHWGPHWPHNRYDLTTKQYVANDGSFAESFHVWRVDWTDEKMEFYVDDVLEMTVDPGSSFWDFGGFGDLNVDNPWVGETEKMAPFNQKMYLILNVAVGGTNGFFPDDVPSNPPKPWSNESPTAFLDFWNGRGSWLPSWQNGEDRISESAAMQVDYIKVWKMYNQEM</sequence>
<feature type="chain" id="PRO_5043629295" description="GH16 domain-containing protein" evidence="2">
    <location>
        <begin position="16"/>
        <end position="369"/>
    </location>
</feature>
<dbReference type="PANTHER" id="PTHR10963:SF55">
    <property type="entry name" value="GLYCOSIDE HYDROLASE FAMILY 16 PROTEIN"/>
    <property type="match status" value="1"/>
</dbReference>
<dbReference type="PROSITE" id="PS51762">
    <property type="entry name" value="GH16_2"/>
    <property type="match status" value="1"/>
</dbReference>
<organism evidence="4 5">
    <name type="scientific">Meganyctiphanes norvegica</name>
    <name type="common">Northern krill</name>
    <name type="synonym">Thysanopoda norvegica</name>
    <dbReference type="NCBI Taxonomy" id="48144"/>
    <lineage>
        <taxon>Eukaryota</taxon>
        <taxon>Metazoa</taxon>
        <taxon>Ecdysozoa</taxon>
        <taxon>Arthropoda</taxon>
        <taxon>Crustacea</taxon>
        <taxon>Multicrustacea</taxon>
        <taxon>Malacostraca</taxon>
        <taxon>Eumalacostraca</taxon>
        <taxon>Eucarida</taxon>
        <taxon>Euphausiacea</taxon>
        <taxon>Euphausiidae</taxon>
        <taxon>Meganyctiphanes</taxon>
    </lineage>
</organism>
<dbReference type="GO" id="GO:0005975">
    <property type="term" value="P:carbohydrate metabolic process"/>
    <property type="evidence" value="ECO:0007669"/>
    <property type="project" value="InterPro"/>
</dbReference>
<evidence type="ECO:0000313" key="5">
    <source>
        <dbReference type="Proteomes" id="UP001497623"/>
    </source>
</evidence>
<dbReference type="CDD" id="cd08024">
    <property type="entry name" value="GH16_CCF"/>
    <property type="match status" value="1"/>
</dbReference>
<feature type="domain" description="GH16" evidence="3">
    <location>
        <begin position="20"/>
        <end position="367"/>
    </location>
</feature>
<dbReference type="InterPro" id="IPR000757">
    <property type="entry name" value="Beta-glucanase-like"/>
</dbReference>
<keyword evidence="2" id="KW-0732">Signal</keyword>
<evidence type="ECO:0000259" key="3">
    <source>
        <dbReference type="PROSITE" id="PS51762"/>
    </source>
</evidence>
<comment type="caution">
    <text evidence="4">The sequence shown here is derived from an EMBL/GenBank/DDBJ whole genome shotgun (WGS) entry which is preliminary data.</text>
</comment>
<dbReference type="GO" id="GO:0004553">
    <property type="term" value="F:hydrolase activity, hydrolyzing O-glycosyl compounds"/>
    <property type="evidence" value="ECO:0007669"/>
    <property type="project" value="InterPro"/>
</dbReference>
<dbReference type="InterPro" id="IPR050546">
    <property type="entry name" value="Glycosyl_Hydrlase_16"/>
</dbReference>
<comment type="similarity">
    <text evidence="1">Belongs to the glycosyl hydrolase 16 family.</text>
</comment>
<dbReference type="Pfam" id="PF00722">
    <property type="entry name" value="Glyco_hydro_16"/>
    <property type="match status" value="1"/>
</dbReference>
<dbReference type="EMBL" id="CAXKWB010031528">
    <property type="protein sequence ID" value="CAL4139694.1"/>
    <property type="molecule type" value="Genomic_DNA"/>
</dbReference>
<keyword evidence="5" id="KW-1185">Reference proteome</keyword>
<evidence type="ECO:0000313" key="4">
    <source>
        <dbReference type="EMBL" id="CAL4139694.1"/>
    </source>
</evidence>
<dbReference type="PANTHER" id="PTHR10963">
    <property type="entry name" value="GLYCOSYL HYDROLASE-RELATED"/>
    <property type="match status" value="1"/>
</dbReference>